<gene>
    <name evidence="2" type="ORF">H9Q79_15000</name>
</gene>
<dbReference type="KEGG" id="whj:H9Q79_15000"/>
<organism evidence="2 3">
    <name type="scientific">Wansuia hejianensis</name>
    <dbReference type="NCBI Taxonomy" id="2763667"/>
    <lineage>
        <taxon>Bacteria</taxon>
        <taxon>Bacillati</taxon>
        <taxon>Bacillota</taxon>
        <taxon>Clostridia</taxon>
        <taxon>Lachnospirales</taxon>
        <taxon>Lachnospiraceae</taxon>
        <taxon>Wansuia</taxon>
    </lineage>
</organism>
<evidence type="ECO:0000313" key="3">
    <source>
        <dbReference type="Proteomes" id="UP000515860"/>
    </source>
</evidence>
<sequence>MSEELKKQEELGHRHGEGCGCHNDHHGEEAGRRDHDHHHGETGECHEHHHGEAGECHDRHHGEECGCHDQDHEREHHHHHESDEFPSVSVYTHDIAVVGSVKCRIDGEYEDALDKLQGCMEEAARAVEAAGGMIGHVKAFAKEEARSCMISITDGEDIQRKPSVGNGICVENANIVFSVTPARLEEILKGAFKAYLK</sequence>
<protein>
    <submittedName>
        <fullName evidence="2">Uncharacterized protein</fullName>
    </submittedName>
</protein>
<feature type="region of interest" description="Disordered" evidence="1">
    <location>
        <begin position="28"/>
        <end position="60"/>
    </location>
</feature>
<dbReference type="EMBL" id="CP060635">
    <property type="protein sequence ID" value="QNM08179.1"/>
    <property type="molecule type" value="Genomic_DNA"/>
</dbReference>
<accession>A0A7G9GBJ7</accession>
<evidence type="ECO:0000313" key="2">
    <source>
        <dbReference type="EMBL" id="QNM08179.1"/>
    </source>
</evidence>
<dbReference type="Proteomes" id="UP000515860">
    <property type="component" value="Chromosome"/>
</dbReference>
<proteinExistence type="predicted"/>
<reference evidence="2 3" key="1">
    <citation type="submission" date="2020-08" db="EMBL/GenBank/DDBJ databases">
        <authorList>
            <person name="Liu C."/>
            <person name="Sun Q."/>
        </authorList>
    </citation>
    <scope>NUCLEOTIDE SEQUENCE [LARGE SCALE GENOMIC DNA]</scope>
    <source>
        <strain evidence="2 3">NSJ-29</strain>
    </source>
</reference>
<dbReference type="RefSeq" id="WP_118648595.1">
    <property type="nucleotide sequence ID" value="NZ_CP060635.1"/>
</dbReference>
<name>A0A7G9GBJ7_9FIRM</name>
<evidence type="ECO:0000256" key="1">
    <source>
        <dbReference type="SAM" id="MobiDB-lite"/>
    </source>
</evidence>
<dbReference type="AlphaFoldDB" id="A0A7G9GBJ7"/>
<keyword evidence="3" id="KW-1185">Reference proteome</keyword>